<dbReference type="Proteomes" id="UP001285441">
    <property type="component" value="Unassembled WGS sequence"/>
</dbReference>
<keyword evidence="3" id="KW-1185">Reference proteome</keyword>
<reference evidence="2" key="1">
    <citation type="journal article" date="2023" name="Mol. Phylogenet. Evol.">
        <title>Genome-scale phylogeny and comparative genomics of the fungal order Sordariales.</title>
        <authorList>
            <person name="Hensen N."/>
            <person name="Bonometti L."/>
            <person name="Westerberg I."/>
            <person name="Brannstrom I.O."/>
            <person name="Guillou S."/>
            <person name="Cros-Aarteil S."/>
            <person name="Calhoun S."/>
            <person name="Haridas S."/>
            <person name="Kuo A."/>
            <person name="Mondo S."/>
            <person name="Pangilinan J."/>
            <person name="Riley R."/>
            <person name="LaButti K."/>
            <person name="Andreopoulos B."/>
            <person name="Lipzen A."/>
            <person name="Chen C."/>
            <person name="Yan M."/>
            <person name="Daum C."/>
            <person name="Ng V."/>
            <person name="Clum A."/>
            <person name="Steindorff A."/>
            <person name="Ohm R.A."/>
            <person name="Martin F."/>
            <person name="Silar P."/>
            <person name="Natvig D.O."/>
            <person name="Lalanne C."/>
            <person name="Gautier V."/>
            <person name="Ament-Velasquez S.L."/>
            <person name="Kruys A."/>
            <person name="Hutchinson M.I."/>
            <person name="Powell A.J."/>
            <person name="Barry K."/>
            <person name="Miller A.N."/>
            <person name="Grigoriev I.V."/>
            <person name="Debuchy R."/>
            <person name="Gladieux P."/>
            <person name="Hiltunen Thoren M."/>
            <person name="Johannesson H."/>
        </authorList>
    </citation>
    <scope>NUCLEOTIDE SEQUENCE</scope>
    <source>
        <strain evidence="2">CBS 232.78</strain>
    </source>
</reference>
<accession>A0AAE0K6R6</accession>
<feature type="region of interest" description="Disordered" evidence="1">
    <location>
        <begin position="48"/>
        <end position="76"/>
    </location>
</feature>
<organism evidence="2 3">
    <name type="scientific">Podospora didyma</name>
    <dbReference type="NCBI Taxonomy" id="330526"/>
    <lineage>
        <taxon>Eukaryota</taxon>
        <taxon>Fungi</taxon>
        <taxon>Dikarya</taxon>
        <taxon>Ascomycota</taxon>
        <taxon>Pezizomycotina</taxon>
        <taxon>Sordariomycetes</taxon>
        <taxon>Sordariomycetidae</taxon>
        <taxon>Sordariales</taxon>
        <taxon>Podosporaceae</taxon>
        <taxon>Podospora</taxon>
    </lineage>
</organism>
<sequence length="76" mass="8455">MVSESLILALCRRIAAAFRINSKYVAVAKTRGFRGVIWNVQDDRGRDARVSRAPRETHALYSHDSAKVRPTASVGK</sequence>
<evidence type="ECO:0000313" key="2">
    <source>
        <dbReference type="EMBL" id="KAK3370501.1"/>
    </source>
</evidence>
<dbReference type="AlphaFoldDB" id="A0AAE0K6R6"/>
<dbReference type="EMBL" id="JAULSW010000009">
    <property type="protein sequence ID" value="KAK3370501.1"/>
    <property type="molecule type" value="Genomic_DNA"/>
</dbReference>
<gene>
    <name evidence="2" type="ORF">B0H63DRAFT_487153</name>
</gene>
<protein>
    <submittedName>
        <fullName evidence="2">Uncharacterized protein</fullName>
    </submittedName>
</protein>
<evidence type="ECO:0000313" key="3">
    <source>
        <dbReference type="Proteomes" id="UP001285441"/>
    </source>
</evidence>
<evidence type="ECO:0000256" key="1">
    <source>
        <dbReference type="SAM" id="MobiDB-lite"/>
    </source>
</evidence>
<comment type="caution">
    <text evidence="2">The sequence shown here is derived from an EMBL/GenBank/DDBJ whole genome shotgun (WGS) entry which is preliminary data.</text>
</comment>
<name>A0AAE0K6R6_9PEZI</name>
<reference evidence="2" key="2">
    <citation type="submission" date="2023-06" db="EMBL/GenBank/DDBJ databases">
        <authorList>
            <consortium name="Lawrence Berkeley National Laboratory"/>
            <person name="Haridas S."/>
            <person name="Hensen N."/>
            <person name="Bonometti L."/>
            <person name="Westerberg I."/>
            <person name="Brannstrom I.O."/>
            <person name="Guillou S."/>
            <person name="Cros-Aarteil S."/>
            <person name="Calhoun S."/>
            <person name="Kuo A."/>
            <person name="Mondo S."/>
            <person name="Pangilinan J."/>
            <person name="Riley R."/>
            <person name="LaButti K."/>
            <person name="Andreopoulos B."/>
            <person name="Lipzen A."/>
            <person name="Chen C."/>
            <person name="Yanf M."/>
            <person name="Daum C."/>
            <person name="Ng V."/>
            <person name="Clum A."/>
            <person name="Steindorff A."/>
            <person name="Ohm R."/>
            <person name="Martin F."/>
            <person name="Silar P."/>
            <person name="Natvig D."/>
            <person name="Lalanne C."/>
            <person name="Gautier V."/>
            <person name="Ament-velasquez S.L."/>
            <person name="Kruys A."/>
            <person name="Hutchinson M.I."/>
            <person name="Powell A.J."/>
            <person name="Barry K."/>
            <person name="Miller A.N."/>
            <person name="Grigoriev I.V."/>
            <person name="Debuchy R."/>
            <person name="Gladieux P."/>
            <person name="Thoren M.H."/>
            <person name="Johannesson H."/>
        </authorList>
    </citation>
    <scope>NUCLEOTIDE SEQUENCE</scope>
    <source>
        <strain evidence="2">CBS 232.78</strain>
    </source>
</reference>
<feature type="compositionally biased region" description="Basic and acidic residues" evidence="1">
    <location>
        <begin position="48"/>
        <end position="58"/>
    </location>
</feature>
<proteinExistence type="predicted"/>